<proteinExistence type="predicted"/>
<evidence type="ECO:0000256" key="1">
    <source>
        <dbReference type="SAM" id="Coils"/>
    </source>
</evidence>
<sequence length="268" mass="29778">MTLNGYPMVGASNDAAASALCPNDQQTNLLAAKIASVAAEKAKKEAEARAAAQFKAKAERDSLDLEECRAELIRLKAQLQEAQDAAKDSISASATAKSTIDSLQKDVAALRTSRDELKSQLSQCISERDGRANELANMTRDRDHFSSELDRRTAELKEKTFDHLAVLMERDSVLDALKERDSDLKDRDLQLDGGGVTVRRIVWGPRDLTNDNNISQKVEHYVNNGWNIPFTNDFFGGDPDYGNRKYGSIIFCKSRRIEGWENENHSVA</sequence>
<evidence type="ECO:0000313" key="2">
    <source>
        <dbReference type="EMBL" id="CAG7557901.1"/>
    </source>
</evidence>
<protein>
    <submittedName>
        <fullName evidence="2">Uncharacterized protein</fullName>
    </submittedName>
</protein>
<organism evidence="2 3">
    <name type="scientific">Fusarium equiseti</name>
    <name type="common">Fusarium scirpi</name>
    <dbReference type="NCBI Taxonomy" id="61235"/>
    <lineage>
        <taxon>Eukaryota</taxon>
        <taxon>Fungi</taxon>
        <taxon>Dikarya</taxon>
        <taxon>Ascomycota</taxon>
        <taxon>Pezizomycotina</taxon>
        <taxon>Sordariomycetes</taxon>
        <taxon>Hypocreomycetidae</taxon>
        <taxon>Hypocreales</taxon>
        <taxon>Nectriaceae</taxon>
        <taxon>Fusarium</taxon>
        <taxon>Fusarium incarnatum-equiseti species complex</taxon>
    </lineage>
</organism>
<dbReference type="AlphaFoldDB" id="A0A8J2N8Z3"/>
<name>A0A8J2N8Z3_FUSEQ</name>
<feature type="coiled-coil region" evidence="1">
    <location>
        <begin position="58"/>
        <end position="120"/>
    </location>
</feature>
<comment type="caution">
    <text evidence="2">The sequence shown here is derived from an EMBL/GenBank/DDBJ whole genome shotgun (WGS) entry which is preliminary data.</text>
</comment>
<gene>
    <name evidence="2" type="ORF">FEQUK3_LOCUS3684</name>
</gene>
<reference evidence="2" key="1">
    <citation type="submission" date="2021-05" db="EMBL/GenBank/DDBJ databases">
        <authorList>
            <person name="Khan N."/>
        </authorList>
    </citation>
    <scope>NUCLEOTIDE SEQUENCE</scope>
</reference>
<accession>A0A8J2N8Z3</accession>
<keyword evidence="1" id="KW-0175">Coiled coil</keyword>
<dbReference type="EMBL" id="CAJSTJ010000121">
    <property type="protein sequence ID" value="CAG7557901.1"/>
    <property type="molecule type" value="Genomic_DNA"/>
</dbReference>
<dbReference type="Proteomes" id="UP000693738">
    <property type="component" value="Unassembled WGS sequence"/>
</dbReference>
<evidence type="ECO:0000313" key="3">
    <source>
        <dbReference type="Proteomes" id="UP000693738"/>
    </source>
</evidence>